<keyword evidence="7" id="KW-1185">Reference proteome</keyword>
<dbReference type="EMBL" id="ML014314">
    <property type="protein sequence ID" value="RKO99152.1"/>
    <property type="molecule type" value="Genomic_DNA"/>
</dbReference>
<dbReference type="PANTHER" id="PTHR11271:SF6">
    <property type="entry name" value="GUANINE DEAMINASE"/>
    <property type="match status" value="1"/>
</dbReference>
<gene>
    <name evidence="6" type="ORF">CXG81DRAFT_14929</name>
</gene>
<name>A0A4P9X1Q4_9FUNG</name>
<sequence length="519" mass="55098">MPYDPTAPWAHVYVGTTIHAPRLGELAIHPLSLMVVNVAGYIARYDTDVDSLRDGADVADYVAQVLAEAPAGRRPAVHHLAPSQFLAPGFIDAHLHAPQYVFTGTGYDQPLLTWLTTSTFPREAEFSDVAHAREAYSAVVRRTLQSGTTTAVYYGTIHAPANRILVDAVWRHGQRALVGAVSMDRHAPDGYVQPSVAAAVDVTRETLAACAAATRRCSASASETDHVDRVRGCVTPRFAPSCTDALLRALGDLAATGGDSVEAHVTDPATPSSEPRRLPIQTHLAETRDEIAWVASLFPEAQDYTDVYARAGLLGATTILGHGIHLADRELRAIRAAGAHIAHCPASNFALGSGVCDVRRLLRAGVSVALGTDVAGGSSPHVLDAMRNALTASKVCAMLARGPPPSPAAPYAPLTVAEVVYLATRGGARAVGHADDLGYFGPGCRFDALRVDLAVGAFVPAPTTSPPPPAGHAHAFAWVPRFPHDTLRDLFEKWIYLGDDRQIQAVWVQGEQVVPMPAP</sequence>
<dbReference type="Pfam" id="PF01979">
    <property type="entry name" value="Amidohydro_1"/>
    <property type="match status" value="1"/>
</dbReference>
<dbReference type="InterPro" id="IPR006680">
    <property type="entry name" value="Amidohydro-rel"/>
</dbReference>
<reference evidence="7" key="1">
    <citation type="journal article" date="2018" name="Nat. Microbiol.">
        <title>Leveraging single-cell genomics to expand the fungal tree of life.</title>
        <authorList>
            <person name="Ahrendt S.R."/>
            <person name="Quandt C.A."/>
            <person name="Ciobanu D."/>
            <person name="Clum A."/>
            <person name="Salamov A."/>
            <person name="Andreopoulos B."/>
            <person name="Cheng J.F."/>
            <person name="Woyke T."/>
            <person name="Pelin A."/>
            <person name="Henrissat B."/>
            <person name="Reynolds N.K."/>
            <person name="Benny G.L."/>
            <person name="Smith M.E."/>
            <person name="James T.Y."/>
            <person name="Grigoriev I.V."/>
        </authorList>
    </citation>
    <scope>NUCLEOTIDE SEQUENCE [LARGE SCALE GENOMIC DNA]</scope>
    <source>
        <strain evidence="7">ATCC 52028</strain>
    </source>
</reference>
<organism evidence="6 7">
    <name type="scientific">Caulochytrium protostelioides</name>
    <dbReference type="NCBI Taxonomy" id="1555241"/>
    <lineage>
        <taxon>Eukaryota</taxon>
        <taxon>Fungi</taxon>
        <taxon>Fungi incertae sedis</taxon>
        <taxon>Chytridiomycota</taxon>
        <taxon>Chytridiomycota incertae sedis</taxon>
        <taxon>Chytridiomycetes</taxon>
        <taxon>Caulochytriales</taxon>
        <taxon>Caulochytriaceae</taxon>
        <taxon>Caulochytrium</taxon>
    </lineage>
</organism>
<evidence type="ECO:0000313" key="6">
    <source>
        <dbReference type="EMBL" id="RKO99152.1"/>
    </source>
</evidence>
<evidence type="ECO:0000256" key="2">
    <source>
        <dbReference type="ARBA" id="ARBA00022723"/>
    </source>
</evidence>
<evidence type="ECO:0000256" key="3">
    <source>
        <dbReference type="ARBA" id="ARBA00022801"/>
    </source>
</evidence>
<evidence type="ECO:0000259" key="5">
    <source>
        <dbReference type="Pfam" id="PF01979"/>
    </source>
</evidence>
<dbReference type="OrthoDB" id="194468at2759"/>
<dbReference type="GO" id="GO:0046098">
    <property type="term" value="P:guanine metabolic process"/>
    <property type="evidence" value="ECO:0007669"/>
    <property type="project" value="TreeGrafter"/>
</dbReference>
<dbReference type="GO" id="GO:0005829">
    <property type="term" value="C:cytosol"/>
    <property type="evidence" value="ECO:0007669"/>
    <property type="project" value="TreeGrafter"/>
</dbReference>
<dbReference type="InterPro" id="IPR051607">
    <property type="entry name" value="Metallo-dep_hydrolases"/>
</dbReference>
<dbReference type="GO" id="GO:0008892">
    <property type="term" value="F:guanine deaminase activity"/>
    <property type="evidence" value="ECO:0007669"/>
    <property type="project" value="TreeGrafter"/>
</dbReference>
<proteinExistence type="predicted"/>
<keyword evidence="3" id="KW-0378">Hydrolase</keyword>
<dbReference type="InterPro" id="IPR032466">
    <property type="entry name" value="Metal_Hydrolase"/>
</dbReference>
<protein>
    <recommendedName>
        <fullName evidence="5">Amidohydrolase-related domain-containing protein</fullName>
    </recommendedName>
</protein>
<dbReference type="SUPFAM" id="SSF51556">
    <property type="entry name" value="Metallo-dependent hydrolases"/>
    <property type="match status" value="1"/>
</dbReference>
<evidence type="ECO:0000256" key="4">
    <source>
        <dbReference type="ARBA" id="ARBA00022833"/>
    </source>
</evidence>
<keyword evidence="4" id="KW-0862">Zinc</keyword>
<feature type="domain" description="Amidohydrolase-related" evidence="5">
    <location>
        <begin position="86"/>
        <end position="513"/>
    </location>
</feature>
<comment type="cofactor">
    <cofactor evidence="1">
        <name>Zn(2+)</name>
        <dbReference type="ChEBI" id="CHEBI:29105"/>
    </cofactor>
</comment>
<dbReference type="PANTHER" id="PTHR11271">
    <property type="entry name" value="GUANINE DEAMINASE"/>
    <property type="match status" value="1"/>
</dbReference>
<evidence type="ECO:0000256" key="1">
    <source>
        <dbReference type="ARBA" id="ARBA00001947"/>
    </source>
</evidence>
<dbReference type="Gene3D" id="2.30.40.10">
    <property type="entry name" value="Urease, subunit C, domain 1"/>
    <property type="match status" value="1"/>
</dbReference>
<dbReference type="STRING" id="1555241.A0A4P9X1Q4"/>
<dbReference type="Gene3D" id="3.20.20.140">
    <property type="entry name" value="Metal-dependent hydrolases"/>
    <property type="match status" value="1"/>
</dbReference>
<keyword evidence="2" id="KW-0479">Metal-binding</keyword>
<accession>A0A4P9X1Q4</accession>
<dbReference type="GO" id="GO:0008270">
    <property type="term" value="F:zinc ion binding"/>
    <property type="evidence" value="ECO:0007669"/>
    <property type="project" value="TreeGrafter"/>
</dbReference>
<dbReference type="AlphaFoldDB" id="A0A4P9X1Q4"/>
<evidence type="ECO:0000313" key="7">
    <source>
        <dbReference type="Proteomes" id="UP000274922"/>
    </source>
</evidence>
<dbReference type="InterPro" id="IPR011059">
    <property type="entry name" value="Metal-dep_hydrolase_composite"/>
</dbReference>
<dbReference type="Proteomes" id="UP000274922">
    <property type="component" value="Unassembled WGS sequence"/>
</dbReference>